<protein>
    <submittedName>
        <fullName evidence="1">Thymidylate synthase ThyX</fullName>
    </submittedName>
</protein>
<proteinExistence type="predicted"/>
<dbReference type="SUPFAM" id="SSF69796">
    <property type="entry name" value="Thymidylate synthase-complementing protein Thy1"/>
    <property type="match status" value="1"/>
</dbReference>
<dbReference type="AlphaFoldDB" id="J9H7R1"/>
<dbReference type="GO" id="GO:0050660">
    <property type="term" value="F:flavin adenine dinucleotide binding"/>
    <property type="evidence" value="ECO:0007669"/>
    <property type="project" value="InterPro"/>
</dbReference>
<name>J9H7R1_9ZZZZ</name>
<organism evidence="1">
    <name type="scientific">gut metagenome</name>
    <dbReference type="NCBI Taxonomy" id="749906"/>
    <lineage>
        <taxon>unclassified sequences</taxon>
        <taxon>metagenomes</taxon>
        <taxon>organismal metagenomes</taxon>
    </lineage>
</organism>
<evidence type="ECO:0000313" key="1">
    <source>
        <dbReference type="EMBL" id="EJX10305.1"/>
    </source>
</evidence>
<dbReference type="InterPro" id="IPR036098">
    <property type="entry name" value="Thymidylate_synthase_ThyX_sf"/>
</dbReference>
<gene>
    <name evidence="1" type="ORF">EVA_01528</name>
</gene>
<reference evidence="1" key="1">
    <citation type="journal article" date="2012" name="PLoS ONE">
        <title>Gene sets for utilization of primary and secondary nutrition supplies in the distal gut of endangered iberian lynx.</title>
        <authorList>
            <person name="Alcaide M."/>
            <person name="Messina E."/>
            <person name="Richter M."/>
            <person name="Bargiela R."/>
            <person name="Peplies J."/>
            <person name="Huws S.A."/>
            <person name="Newbold C.J."/>
            <person name="Golyshin P.N."/>
            <person name="Simon M.A."/>
            <person name="Lopez G."/>
            <person name="Yakimov M.M."/>
            <person name="Ferrer M."/>
        </authorList>
    </citation>
    <scope>NUCLEOTIDE SEQUENCE</scope>
</reference>
<dbReference type="Gene3D" id="3.30.1360.170">
    <property type="match status" value="1"/>
</dbReference>
<accession>J9H7R1</accession>
<dbReference type="EMBL" id="AMCI01000212">
    <property type="protein sequence ID" value="EJX10305.1"/>
    <property type="molecule type" value="Genomic_DNA"/>
</dbReference>
<sequence length="202" mass="23959">MVKDRLRVSRFECLKTDWIRVVNAARRTWGNKPINHEPSDFFKKKILLAEHSPIRLLEYDFTWEDIRQWVTVHLVRHHEGCEKFVHTQRQDIRNLCDDYGVKSRDELPQGALNDMDMTCNAQAFINISRKRLCRCASPETRHAWETAIAYLKEVDPMLASVCVPECIYRGFCPEYDRCCGYVNTEAYKKRLEEYRSLPKKNL</sequence>
<dbReference type="GO" id="GO:0006231">
    <property type="term" value="P:dTMP biosynthetic process"/>
    <property type="evidence" value="ECO:0007669"/>
    <property type="project" value="InterPro"/>
</dbReference>
<comment type="caution">
    <text evidence="1">The sequence shown here is derived from an EMBL/GenBank/DDBJ whole genome shotgun (WGS) entry which is preliminary data.</text>
</comment>
<dbReference type="GO" id="GO:0050797">
    <property type="term" value="F:thymidylate synthase (FAD) activity"/>
    <property type="evidence" value="ECO:0007669"/>
    <property type="project" value="InterPro"/>
</dbReference>